<organism evidence="1 2">
    <name type="scientific">Persea americana</name>
    <name type="common">Avocado</name>
    <dbReference type="NCBI Taxonomy" id="3435"/>
    <lineage>
        <taxon>Eukaryota</taxon>
        <taxon>Viridiplantae</taxon>
        <taxon>Streptophyta</taxon>
        <taxon>Embryophyta</taxon>
        <taxon>Tracheophyta</taxon>
        <taxon>Spermatophyta</taxon>
        <taxon>Magnoliopsida</taxon>
        <taxon>Magnoliidae</taxon>
        <taxon>Laurales</taxon>
        <taxon>Lauraceae</taxon>
        <taxon>Persea</taxon>
    </lineage>
</organism>
<sequence length="115" mass="13028">MIRWTTGSKPGLHLQIPPFTNTIRSSRKKATILRPMMSSAYAPRPAQQKQKIVTHRPKVERANPVDPSARLTRSDNYSLQKRVAYFPEKPPSDEQSSSSSLSQINRHEQAKAKFG</sequence>
<reference evidence="1 2" key="1">
    <citation type="journal article" date="2022" name="Hortic Res">
        <title>A haplotype resolved chromosomal level avocado genome allows analysis of novel avocado genes.</title>
        <authorList>
            <person name="Nath O."/>
            <person name="Fletcher S.J."/>
            <person name="Hayward A."/>
            <person name="Shaw L.M."/>
            <person name="Masouleh A.K."/>
            <person name="Furtado A."/>
            <person name="Henry R.J."/>
            <person name="Mitter N."/>
        </authorList>
    </citation>
    <scope>NUCLEOTIDE SEQUENCE [LARGE SCALE GENOMIC DNA]</scope>
    <source>
        <strain evidence="2">cv. Hass</strain>
    </source>
</reference>
<name>A0ACC2M4A6_PERAE</name>
<dbReference type="Proteomes" id="UP001234297">
    <property type="component" value="Chromosome 5"/>
</dbReference>
<comment type="caution">
    <text evidence="1">The sequence shown here is derived from an EMBL/GenBank/DDBJ whole genome shotgun (WGS) entry which is preliminary data.</text>
</comment>
<gene>
    <name evidence="1" type="ORF">MRB53_017186</name>
</gene>
<proteinExistence type="predicted"/>
<keyword evidence="2" id="KW-1185">Reference proteome</keyword>
<protein>
    <submittedName>
        <fullName evidence="1">Uncharacterized protein</fullName>
    </submittedName>
</protein>
<evidence type="ECO:0000313" key="1">
    <source>
        <dbReference type="EMBL" id="KAJ8640492.1"/>
    </source>
</evidence>
<dbReference type="EMBL" id="CM056813">
    <property type="protein sequence ID" value="KAJ8640492.1"/>
    <property type="molecule type" value="Genomic_DNA"/>
</dbReference>
<evidence type="ECO:0000313" key="2">
    <source>
        <dbReference type="Proteomes" id="UP001234297"/>
    </source>
</evidence>
<accession>A0ACC2M4A6</accession>